<dbReference type="SMART" id="SM00256">
    <property type="entry name" value="FBOX"/>
    <property type="match status" value="1"/>
</dbReference>
<dbReference type="Pfam" id="PF12937">
    <property type="entry name" value="F-box-like"/>
    <property type="match status" value="1"/>
</dbReference>
<keyword evidence="3" id="KW-1185">Reference proteome</keyword>
<dbReference type="InterPro" id="IPR036047">
    <property type="entry name" value="F-box-like_dom_sf"/>
</dbReference>
<dbReference type="EMBL" id="SDRB02006326">
    <property type="protein sequence ID" value="THG12798.1"/>
    <property type="molecule type" value="Genomic_DNA"/>
</dbReference>
<dbReference type="Pfam" id="PF08268">
    <property type="entry name" value="FBA_3"/>
    <property type="match status" value="1"/>
</dbReference>
<dbReference type="SUPFAM" id="SSF81383">
    <property type="entry name" value="F-box domain"/>
    <property type="match status" value="1"/>
</dbReference>
<dbReference type="InterPro" id="IPR001810">
    <property type="entry name" value="F-box_dom"/>
</dbReference>
<dbReference type="InterPro" id="IPR017451">
    <property type="entry name" value="F-box-assoc_interact_dom"/>
</dbReference>
<evidence type="ECO:0000313" key="3">
    <source>
        <dbReference type="Proteomes" id="UP000306102"/>
    </source>
</evidence>
<proteinExistence type="predicted"/>
<dbReference type="InterPro" id="IPR050796">
    <property type="entry name" value="SCF_F-box_component"/>
</dbReference>
<dbReference type="AlphaFoldDB" id="A0A4S4E9I8"/>
<reference evidence="2 3" key="1">
    <citation type="journal article" date="2018" name="Proc. Natl. Acad. Sci. U.S.A.">
        <title>Draft genome sequence of Camellia sinensis var. sinensis provides insights into the evolution of the tea genome and tea quality.</title>
        <authorList>
            <person name="Wei C."/>
            <person name="Yang H."/>
            <person name="Wang S."/>
            <person name="Zhao J."/>
            <person name="Liu C."/>
            <person name="Gao L."/>
            <person name="Xia E."/>
            <person name="Lu Y."/>
            <person name="Tai Y."/>
            <person name="She G."/>
            <person name="Sun J."/>
            <person name="Cao H."/>
            <person name="Tong W."/>
            <person name="Gao Q."/>
            <person name="Li Y."/>
            <person name="Deng W."/>
            <person name="Jiang X."/>
            <person name="Wang W."/>
            <person name="Chen Q."/>
            <person name="Zhang S."/>
            <person name="Li H."/>
            <person name="Wu J."/>
            <person name="Wang P."/>
            <person name="Li P."/>
            <person name="Shi C."/>
            <person name="Zheng F."/>
            <person name="Jian J."/>
            <person name="Huang B."/>
            <person name="Shan D."/>
            <person name="Shi M."/>
            <person name="Fang C."/>
            <person name="Yue Y."/>
            <person name="Li F."/>
            <person name="Li D."/>
            <person name="Wei S."/>
            <person name="Han B."/>
            <person name="Jiang C."/>
            <person name="Yin Y."/>
            <person name="Xia T."/>
            <person name="Zhang Z."/>
            <person name="Bennetzen J.L."/>
            <person name="Zhao S."/>
            <person name="Wan X."/>
        </authorList>
    </citation>
    <scope>NUCLEOTIDE SEQUENCE [LARGE SCALE GENOMIC DNA]</scope>
    <source>
        <strain evidence="3">cv. Shuchazao</strain>
        <tissue evidence="2">Leaf</tissue>
    </source>
</reference>
<dbReference type="Gene3D" id="1.20.1280.50">
    <property type="match status" value="1"/>
</dbReference>
<organism evidence="2 3">
    <name type="scientific">Camellia sinensis var. sinensis</name>
    <name type="common">China tea</name>
    <dbReference type="NCBI Taxonomy" id="542762"/>
    <lineage>
        <taxon>Eukaryota</taxon>
        <taxon>Viridiplantae</taxon>
        <taxon>Streptophyta</taxon>
        <taxon>Embryophyta</taxon>
        <taxon>Tracheophyta</taxon>
        <taxon>Spermatophyta</taxon>
        <taxon>Magnoliopsida</taxon>
        <taxon>eudicotyledons</taxon>
        <taxon>Gunneridae</taxon>
        <taxon>Pentapetalae</taxon>
        <taxon>asterids</taxon>
        <taxon>Ericales</taxon>
        <taxon>Theaceae</taxon>
        <taxon>Camellia</taxon>
    </lineage>
</organism>
<evidence type="ECO:0000259" key="1">
    <source>
        <dbReference type="PROSITE" id="PS50181"/>
    </source>
</evidence>
<dbReference type="NCBIfam" id="TIGR01640">
    <property type="entry name" value="F_box_assoc_1"/>
    <property type="match status" value="1"/>
</dbReference>
<dbReference type="PANTHER" id="PTHR31672">
    <property type="entry name" value="BNACNNG10540D PROTEIN"/>
    <property type="match status" value="1"/>
</dbReference>
<accession>A0A4S4E9I8</accession>
<comment type="caution">
    <text evidence="2">The sequence shown here is derived from an EMBL/GenBank/DDBJ whole genome shotgun (WGS) entry which is preliminary data.</text>
</comment>
<dbReference type="PANTHER" id="PTHR31672:SF10">
    <property type="entry name" value="F-BOX DOMAIN-CONTAINING PROTEIN"/>
    <property type="match status" value="1"/>
</dbReference>
<gene>
    <name evidence="2" type="ORF">TEA_023539</name>
</gene>
<sequence length="349" mass="39981">MSDHIPGELLIDILTRLPAETLVRFTLVCKSWYCIDEEEHYSLHCDDPNNNTFNEYAKLKFPFNCVESYFGIVGSCNGLICISDDQFCYNHEAFLWNPLIRKFVPIPNPNITFTLRGPFIHSLGFGFDSASNDFKVVRIVHLGLECDTVPPEVEIYTLKTGFWRIISDKALPYIVEERSQQAYINGVAHWVARTPMDVGSFRMIVSFNMNDEVFREISFPDGIAGEEKLMERMSLVVFEETPCLIQHCQYHDDPHCLIWMMKENGVVASWVKQFRIDLCGGLRKPIGMRKNGEVLVAMRDGYLVSCDPKSKRIMNLGIVGFTDLYCYHSFAVDTYTESLGLLDKGVDFL</sequence>
<dbReference type="PROSITE" id="PS50181">
    <property type="entry name" value="FBOX"/>
    <property type="match status" value="1"/>
</dbReference>
<feature type="domain" description="F-box" evidence="1">
    <location>
        <begin position="1"/>
        <end position="56"/>
    </location>
</feature>
<name>A0A4S4E9I8_CAMSN</name>
<dbReference type="InterPro" id="IPR013187">
    <property type="entry name" value="F-box-assoc_dom_typ3"/>
</dbReference>
<evidence type="ECO:0000313" key="2">
    <source>
        <dbReference type="EMBL" id="THG12798.1"/>
    </source>
</evidence>
<dbReference type="Proteomes" id="UP000306102">
    <property type="component" value="Unassembled WGS sequence"/>
</dbReference>
<protein>
    <recommendedName>
        <fullName evidence="1">F-box domain-containing protein</fullName>
    </recommendedName>
</protein>